<dbReference type="OrthoDB" id="438224at2759"/>
<protein>
    <recommendedName>
        <fullName evidence="6">Cryptic loci regulator 2 N-terminal domain-containing protein</fullName>
    </recommendedName>
</protein>
<dbReference type="InterPro" id="IPR038986">
    <property type="entry name" value="Clr2"/>
</dbReference>
<feature type="domain" description="Cryptic loci regulator 2 C-terminal" evidence="2">
    <location>
        <begin position="367"/>
        <end position="504"/>
    </location>
</feature>
<dbReference type="Pfam" id="PF10383">
    <property type="entry name" value="Clr2"/>
    <property type="match status" value="1"/>
</dbReference>
<evidence type="ECO:0000259" key="3">
    <source>
        <dbReference type="Pfam" id="PF16761"/>
    </source>
</evidence>
<evidence type="ECO:0000259" key="2">
    <source>
        <dbReference type="Pfam" id="PF10383"/>
    </source>
</evidence>
<comment type="caution">
    <text evidence="4">The sequence shown here is derived from an EMBL/GenBank/DDBJ whole genome shotgun (WGS) entry which is preliminary data.</text>
</comment>
<dbReference type="InterPro" id="IPR018839">
    <property type="entry name" value="Tscrpt-silencing_Clr2_C"/>
</dbReference>
<evidence type="ECO:0000313" key="5">
    <source>
        <dbReference type="Proteomes" id="UP001152649"/>
    </source>
</evidence>
<dbReference type="GO" id="GO:0030466">
    <property type="term" value="P:silent mating-type cassette heterochromatin formation"/>
    <property type="evidence" value="ECO:0007669"/>
    <property type="project" value="TreeGrafter"/>
</dbReference>
<dbReference type="AlphaFoldDB" id="A0A9W4JBF6"/>
<feature type="region of interest" description="Disordered" evidence="1">
    <location>
        <begin position="128"/>
        <end position="161"/>
    </location>
</feature>
<dbReference type="GO" id="GO:0070824">
    <property type="term" value="C:SHREC complex"/>
    <property type="evidence" value="ECO:0007669"/>
    <property type="project" value="InterPro"/>
</dbReference>
<keyword evidence="5" id="KW-1185">Reference proteome</keyword>
<feature type="domain" description="Cryptic loci regulator 2 N-terminal" evidence="3">
    <location>
        <begin position="63"/>
        <end position="125"/>
    </location>
</feature>
<feature type="region of interest" description="Disordered" evidence="1">
    <location>
        <begin position="595"/>
        <end position="624"/>
    </location>
</feature>
<feature type="compositionally biased region" description="Polar residues" evidence="1">
    <location>
        <begin position="613"/>
        <end position="624"/>
    </location>
</feature>
<dbReference type="EMBL" id="CAJVPG010000233">
    <property type="protein sequence ID" value="CAG8381014.1"/>
    <property type="molecule type" value="Genomic_DNA"/>
</dbReference>
<dbReference type="InterPro" id="IPR031915">
    <property type="entry name" value="Clr2_N"/>
</dbReference>
<organism evidence="4 5">
    <name type="scientific">Penicillium salamii</name>
    <dbReference type="NCBI Taxonomy" id="1612424"/>
    <lineage>
        <taxon>Eukaryota</taxon>
        <taxon>Fungi</taxon>
        <taxon>Dikarya</taxon>
        <taxon>Ascomycota</taxon>
        <taxon>Pezizomycotina</taxon>
        <taxon>Eurotiomycetes</taxon>
        <taxon>Eurotiomycetidae</taxon>
        <taxon>Eurotiales</taxon>
        <taxon>Aspergillaceae</taxon>
        <taxon>Penicillium</taxon>
    </lineage>
</organism>
<evidence type="ECO:0000313" key="4">
    <source>
        <dbReference type="EMBL" id="CAG8381014.1"/>
    </source>
</evidence>
<evidence type="ECO:0000256" key="1">
    <source>
        <dbReference type="SAM" id="MobiDB-lite"/>
    </source>
</evidence>
<dbReference type="PANTHER" id="PTHR38046">
    <property type="entry name" value="CRYPTIC LOCI REGULATOR 2"/>
    <property type="match status" value="1"/>
</dbReference>
<dbReference type="Proteomes" id="UP001152649">
    <property type="component" value="Unassembled WGS sequence"/>
</dbReference>
<accession>A0A9W4JBF6</accession>
<name>A0A9W4JBF6_9EURO</name>
<dbReference type="GO" id="GO:0033553">
    <property type="term" value="C:rDNA heterochromatin"/>
    <property type="evidence" value="ECO:0007669"/>
    <property type="project" value="TreeGrafter"/>
</dbReference>
<dbReference type="Pfam" id="PF16761">
    <property type="entry name" value="Clr2_transil"/>
    <property type="match status" value="1"/>
</dbReference>
<dbReference type="PANTHER" id="PTHR38046:SF1">
    <property type="entry name" value="CRYPTIC LOCI REGULATOR 2"/>
    <property type="match status" value="1"/>
</dbReference>
<sequence length="674" mass="74947">MSSSDEEELDLNVIPVDSFASDGNMNTWPTGPPYKERDDQRWRAKLATYWLKEMGSLEDGASYTLDKLPEGYCLFEKPNMKNQRQLNPALFGHPSGRFFVSPNNFLEHFLSLVGSTLGTCKCSPCQSMSTAISGQPRPGRKPGRPPRTSEQPTLDSRLPGDEDGPDYWKILVMKLKHQSQVDEEIKQSSNVDWFLTNEDLSDYFMKLVIDPAYVPRRGEIVLWIWSDLDGCLLLNPATGAIEVFGDDNQWHGPPEWRAGVVTQTPTDEVHMVDIVDNEATSQELSNSGFRVETLPDPLGKDKSYSRQYSYVPLRRIKPFNSWQNFLGALQREDVHPSIENAMTVMSSMSLVHKFHAKGQFPSLSISCKGIFIGAELLAVHDTIRLKPQGYKYNQYKVHGTGKVTDVMVIETITLELSNCVDNPDDAQLAQQYTALLTGKVFTTNPDRGIYGGPFAKIDYKPLSSEEATATFRQVGMSDYGPWYPLADGKTCSVSPHHVIGRCYEPLAAELMFGKHTFGYDLSSVMEGRNFSEQVDHRMPVGHTWFWGDSRVETLGLTEINGVECGVSASQRETPEQWQALLKIARGEGNAKLRKIAGIPSSSGRPHGSKNKETPTSNSGFAGVASTSKMVSSAIGGVRLDSSNEDSEMTDDNAALELTDLMRAVKSDSEDEDYQ</sequence>
<reference evidence="4" key="1">
    <citation type="submission" date="2021-07" db="EMBL/GenBank/DDBJ databases">
        <authorList>
            <person name="Branca A.L. A."/>
        </authorList>
    </citation>
    <scope>NUCLEOTIDE SEQUENCE</scope>
</reference>
<proteinExistence type="predicted"/>
<dbReference type="GO" id="GO:0031934">
    <property type="term" value="C:mating-type region heterochromatin"/>
    <property type="evidence" value="ECO:0007669"/>
    <property type="project" value="TreeGrafter"/>
</dbReference>
<evidence type="ECO:0008006" key="6">
    <source>
        <dbReference type="Google" id="ProtNLM"/>
    </source>
</evidence>
<gene>
    <name evidence="4" type="ORF">PSALAMII_LOCUS5755</name>
</gene>